<dbReference type="RefSeq" id="WP_093834134.1">
    <property type="nucleotide sequence ID" value="NZ_FOLQ01000029.1"/>
</dbReference>
<gene>
    <name evidence="1" type="ORF">SAMN05216167_12939</name>
</gene>
<dbReference type="Proteomes" id="UP000198598">
    <property type="component" value="Unassembled WGS sequence"/>
</dbReference>
<reference evidence="1 2" key="1">
    <citation type="submission" date="2016-10" db="EMBL/GenBank/DDBJ databases">
        <authorList>
            <person name="de Groot N.N."/>
        </authorList>
    </citation>
    <scope>NUCLEOTIDE SEQUENCE [LARGE SCALE GENOMIC DNA]</scope>
    <source>
        <strain evidence="1 2">DSM 26130</strain>
    </source>
</reference>
<keyword evidence="2" id="KW-1185">Reference proteome</keyword>
<dbReference type="STRING" id="662367.SAMN05216167_12939"/>
<proteinExistence type="predicted"/>
<evidence type="ECO:0000313" key="2">
    <source>
        <dbReference type="Proteomes" id="UP000198598"/>
    </source>
</evidence>
<evidence type="ECO:0000313" key="1">
    <source>
        <dbReference type="EMBL" id="SFF11756.1"/>
    </source>
</evidence>
<dbReference type="EMBL" id="FOLQ01000029">
    <property type="protein sequence ID" value="SFF11756.1"/>
    <property type="molecule type" value="Genomic_DNA"/>
</dbReference>
<organism evidence="1 2">
    <name type="scientific">Spirosoma endophyticum</name>
    <dbReference type="NCBI Taxonomy" id="662367"/>
    <lineage>
        <taxon>Bacteria</taxon>
        <taxon>Pseudomonadati</taxon>
        <taxon>Bacteroidota</taxon>
        <taxon>Cytophagia</taxon>
        <taxon>Cytophagales</taxon>
        <taxon>Cytophagaceae</taxon>
        <taxon>Spirosoma</taxon>
    </lineage>
</organism>
<name>A0A1I2G4R1_9BACT</name>
<sequence length="141" mass="15919">MLTLFYADYELAPVYDGNHVRQAGTDSHLMLPEQILLHAPLNPNIAKTIHTAAKARTGQRGCVFWVEWQLSPIRGIYYAFEKSAENTYLLVFSQPKRGHQFPFRLAVTLVDESFPIAAKLWSIVTDQLAALPPLMPKKQPA</sequence>
<dbReference type="AlphaFoldDB" id="A0A1I2G4R1"/>
<protein>
    <submittedName>
        <fullName evidence="1">Uncharacterized protein</fullName>
    </submittedName>
</protein>
<accession>A0A1I2G4R1</accession>